<name>A0A849SJD1_UNCEI</name>
<evidence type="ECO:0000313" key="6">
    <source>
        <dbReference type="Proteomes" id="UP000580839"/>
    </source>
</evidence>
<keyword evidence="3 5" id="KW-0067">ATP-binding</keyword>
<gene>
    <name evidence="5" type="ORF">HOP12_15255</name>
</gene>
<protein>
    <submittedName>
        <fullName evidence="5">ATP-binding cassette domain-containing protein</fullName>
    </submittedName>
</protein>
<keyword evidence="1" id="KW-0813">Transport</keyword>
<dbReference type="PROSITE" id="PS50893">
    <property type="entry name" value="ABC_TRANSPORTER_2"/>
    <property type="match status" value="1"/>
</dbReference>
<dbReference type="SUPFAM" id="SSF52540">
    <property type="entry name" value="P-loop containing nucleoside triphosphate hydrolases"/>
    <property type="match status" value="1"/>
</dbReference>
<dbReference type="GO" id="GO:0016887">
    <property type="term" value="F:ATP hydrolysis activity"/>
    <property type="evidence" value="ECO:0007669"/>
    <property type="project" value="InterPro"/>
</dbReference>
<proteinExistence type="predicted"/>
<dbReference type="GO" id="GO:0005524">
    <property type="term" value="F:ATP binding"/>
    <property type="evidence" value="ECO:0007669"/>
    <property type="project" value="UniProtKB-KW"/>
</dbReference>
<accession>A0A849SJD1</accession>
<feature type="domain" description="ABC transporter" evidence="4">
    <location>
        <begin position="37"/>
        <end position="257"/>
    </location>
</feature>
<evidence type="ECO:0000256" key="1">
    <source>
        <dbReference type="ARBA" id="ARBA00022448"/>
    </source>
</evidence>
<dbReference type="Gene3D" id="3.40.50.300">
    <property type="entry name" value="P-loop containing nucleotide triphosphate hydrolases"/>
    <property type="match status" value="1"/>
</dbReference>
<evidence type="ECO:0000256" key="2">
    <source>
        <dbReference type="ARBA" id="ARBA00022741"/>
    </source>
</evidence>
<dbReference type="GO" id="GO:0042626">
    <property type="term" value="F:ATPase-coupled transmembrane transporter activity"/>
    <property type="evidence" value="ECO:0007669"/>
    <property type="project" value="TreeGrafter"/>
</dbReference>
<sequence>ITRERAAGSRVIEVGRDAMPATVRHEVGASGAVGWRVRITPVSATGPLVRVSEPLELVIRATGVTALLGPNGAGKSVLLAALAGLVRPLGVAIERSATTPDSAQPPLLTDQFPERQVFEEHVEAEVVFAARARGMGRAEARTSAATAFERLGYPPEVLLARRTWELSSGEKRLVETVAALIAPASLLLLDEPTGGLDAARRAALAGLVADRAGRGPVVIASQDLAWIRSLGAAETWLGGGWEDRKLEPATIQSLTPPPPDP</sequence>
<comment type="caution">
    <text evidence="5">The sequence shown here is derived from an EMBL/GenBank/DDBJ whole genome shotgun (WGS) entry which is preliminary data.</text>
</comment>
<feature type="non-terminal residue" evidence="5">
    <location>
        <position position="1"/>
    </location>
</feature>
<reference evidence="5 6" key="1">
    <citation type="submission" date="2020-04" db="EMBL/GenBank/DDBJ databases">
        <title>Metagenomic profiling of ammonia- and methane-oxidizing microorganisms in a Dutch drinking water treatment plant.</title>
        <authorList>
            <person name="Poghosyan L."/>
            <person name="Leucker S."/>
        </authorList>
    </citation>
    <scope>NUCLEOTIDE SEQUENCE [LARGE SCALE GENOMIC DNA]</scope>
    <source>
        <strain evidence="5">S-RSF-IL-03</strain>
    </source>
</reference>
<evidence type="ECO:0000259" key="4">
    <source>
        <dbReference type="PROSITE" id="PS50893"/>
    </source>
</evidence>
<dbReference type="InterPro" id="IPR003439">
    <property type="entry name" value="ABC_transporter-like_ATP-bd"/>
</dbReference>
<evidence type="ECO:0000313" key="5">
    <source>
        <dbReference type="EMBL" id="NOT35502.1"/>
    </source>
</evidence>
<evidence type="ECO:0000256" key="3">
    <source>
        <dbReference type="ARBA" id="ARBA00022840"/>
    </source>
</evidence>
<dbReference type="EMBL" id="JABFRW010000199">
    <property type="protein sequence ID" value="NOT35502.1"/>
    <property type="molecule type" value="Genomic_DNA"/>
</dbReference>
<dbReference type="Pfam" id="PF00005">
    <property type="entry name" value="ABC_tran"/>
    <property type="match status" value="1"/>
</dbReference>
<organism evidence="5 6">
    <name type="scientific">Eiseniibacteriota bacterium</name>
    <dbReference type="NCBI Taxonomy" id="2212470"/>
    <lineage>
        <taxon>Bacteria</taxon>
        <taxon>Candidatus Eiseniibacteriota</taxon>
    </lineage>
</organism>
<dbReference type="InterPro" id="IPR027417">
    <property type="entry name" value="P-loop_NTPase"/>
</dbReference>
<dbReference type="GO" id="GO:0043190">
    <property type="term" value="C:ATP-binding cassette (ABC) transporter complex"/>
    <property type="evidence" value="ECO:0007669"/>
    <property type="project" value="TreeGrafter"/>
</dbReference>
<keyword evidence="2" id="KW-0547">Nucleotide-binding</keyword>
<dbReference type="InterPro" id="IPR003593">
    <property type="entry name" value="AAA+_ATPase"/>
</dbReference>
<dbReference type="AlphaFoldDB" id="A0A849SJD1"/>
<dbReference type="InterPro" id="IPR050095">
    <property type="entry name" value="ECF_ABC_transporter_ATP-bd"/>
</dbReference>
<dbReference type="Proteomes" id="UP000580839">
    <property type="component" value="Unassembled WGS sequence"/>
</dbReference>
<dbReference type="PANTHER" id="PTHR43553">
    <property type="entry name" value="HEAVY METAL TRANSPORTER"/>
    <property type="match status" value="1"/>
</dbReference>
<dbReference type="SMART" id="SM00382">
    <property type="entry name" value="AAA"/>
    <property type="match status" value="1"/>
</dbReference>